<dbReference type="Proteomes" id="UP000243488">
    <property type="component" value="Chromosome"/>
</dbReference>
<gene>
    <name evidence="2" type="ORF">BVH74_14530</name>
</gene>
<dbReference type="STRING" id="1931241.BVH74_14530"/>
<feature type="domain" description="Serine aminopeptidase S33" evidence="1">
    <location>
        <begin position="26"/>
        <end position="289"/>
    </location>
</feature>
<dbReference type="InterPro" id="IPR017208">
    <property type="entry name" value="UCP037442_abhydr"/>
</dbReference>
<proteinExistence type="predicted"/>
<evidence type="ECO:0000313" key="3">
    <source>
        <dbReference type="Proteomes" id="UP000243488"/>
    </source>
</evidence>
<dbReference type="PANTHER" id="PTHR11614">
    <property type="entry name" value="PHOSPHOLIPASE-RELATED"/>
    <property type="match status" value="1"/>
</dbReference>
<keyword evidence="3" id="KW-1185">Reference proteome</keyword>
<dbReference type="SUPFAM" id="SSF53474">
    <property type="entry name" value="alpha/beta-Hydrolases"/>
    <property type="match status" value="1"/>
</dbReference>
<sequence>MHYQPDWLERPDAARLRVHRWHPDSPPRATLLISHGMAEHAQRYQRLAASCTEEGYQVVALDQRGHGASAACGQLGHFADQHGWRAVIDDLGALLKQVRREQPTLPICLLGHSMGSYISQGLLLQQPAAADALILSGSNAHPPWLSRLARFGASIEGQLRGWQQPALTVERLSFGQFNRQFHPNRTRADWLSRDPLEVDQYLNDPLCGFACSARLWHDLFGGLLEIADPIALQRLPASLPVLIIGGDADPVSAGDGLKKLCRRLQHAGLERVELRLYPGARHELFNETNRAQATQDLLDWLVQALPAATQHQENQNVQA</sequence>
<protein>
    <recommendedName>
        <fullName evidence="1">Serine aminopeptidase S33 domain-containing protein</fullName>
    </recommendedName>
</protein>
<dbReference type="RefSeq" id="WP_080050787.1">
    <property type="nucleotide sequence ID" value="NZ_CP020100.1"/>
</dbReference>
<dbReference type="Gene3D" id="3.40.50.1820">
    <property type="entry name" value="alpha/beta hydrolase"/>
    <property type="match status" value="1"/>
</dbReference>
<reference evidence="2 3" key="1">
    <citation type="submission" date="2017-03" db="EMBL/GenBank/DDBJ databases">
        <title>Complete genome sequence of the novel DNRA strain Pseudomonas sp. S-6-2 isolated from Chinese polluted river sediment. Journal of Biotechnology.</title>
        <authorList>
            <person name="Li J."/>
            <person name="Xiang F."/>
            <person name="Wang L."/>
            <person name="Xi L."/>
            <person name="Liu J."/>
        </authorList>
    </citation>
    <scope>NUCLEOTIDE SEQUENCE [LARGE SCALE GENOMIC DNA]</scope>
    <source>
        <strain evidence="2 3">S-6-2</strain>
    </source>
</reference>
<dbReference type="InterPro" id="IPR051044">
    <property type="entry name" value="MAG_DAG_Lipase"/>
</dbReference>
<name>A0A1V0B7I1_9GAMM</name>
<organism evidence="2 3">
    <name type="scientific">Halopseudomonas phragmitis</name>
    <dbReference type="NCBI Taxonomy" id="1931241"/>
    <lineage>
        <taxon>Bacteria</taxon>
        <taxon>Pseudomonadati</taxon>
        <taxon>Pseudomonadota</taxon>
        <taxon>Gammaproteobacteria</taxon>
        <taxon>Pseudomonadales</taxon>
        <taxon>Pseudomonadaceae</taxon>
        <taxon>Halopseudomonas</taxon>
    </lineage>
</organism>
<accession>A0A1V0B7I1</accession>
<dbReference type="InterPro" id="IPR029058">
    <property type="entry name" value="AB_hydrolase_fold"/>
</dbReference>
<evidence type="ECO:0000313" key="2">
    <source>
        <dbReference type="EMBL" id="AQZ95893.1"/>
    </source>
</evidence>
<dbReference type="EMBL" id="CP020100">
    <property type="protein sequence ID" value="AQZ95893.1"/>
    <property type="molecule type" value="Genomic_DNA"/>
</dbReference>
<dbReference type="AlphaFoldDB" id="A0A1V0B7I1"/>
<evidence type="ECO:0000259" key="1">
    <source>
        <dbReference type="Pfam" id="PF12146"/>
    </source>
</evidence>
<dbReference type="Pfam" id="PF12146">
    <property type="entry name" value="Hydrolase_4"/>
    <property type="match status" value="1"/>
</dbReference>
<dbReference type="KEGG" id="ppha:BVH74_14530"/>
<dbReference type="InterPro" id="IPR022742">
    <property type="entry name" value="Hydrolase_4"/>
</dbReference>
<dbReference type="PIRSF" id="PIRSF037442">
    <property type="entry name" value="UCP037442_abhydr"/>
    <property type="match status" value="1"/>
</dbReference>